<name>A0A517YN86_9BACT</name>
<gene>
    <name evidence="1" type="ORF">ETAA8_68380</name>
</gene>
<organism evidence="1 2">
    <name type="scientific">Anatilimnocola aggregata</name>
    <dbReference type="NCBI Taxonomy" id="2528021"/>
    <lineage>
        <taxon>Bacteria</taxon>
        <taxon>Pseudomonadati</taxon>
        <taxon>Planctomycetota</taxon>
        <taxon>Planctomycetia</taxon>
        <taxon>Pirellulales</taxon>
        <taxon>Pirellulaceae</taxon>
        <taxon>Anatilimnocola</taxon>
    </lineage>
</organism>
<keyword evidence="2" id="KW-1185">Reference proteome</keyword>
<evidence type="ECO:0000313" key="2">
    <source>
        <dbReference type="Proteomes" id="UP000315017"/>
    </source>
</evidence>
<dbReference type="AlphaFoldDB" id="A0A517YN86"/>
<protein>
    <submittedName>
        <fullName evidence="1">Uncharacterized protein</fullName>
    </submittedName>
</protein>
<dbReference type="KEGG" id="aagg:ETAA8_68380"/>
<dbReference type="RefSeq" id="WP_145099212.1">
    <property type="nucleotide sequence ID" value="NZ_CP036274.1"/>
</dbReference>
<dbReference type="Proteomes" id="UP000315017">
    <property type="component" value="Chromosome"/>
</dbReference>
<dbReference type="EMBL" id="CP036274">
    <property type="protein sequence ID" value="QDU31678.1"/>
    <property type="molecule type" value="Genomic_DNA"/>
</dbReference>
<dbReference type="OrthoDB" id="9954693at2"/>
<reference evidence="1 2" key="1">
    <citation type="submission" date="2019-02" db="EMBL/GenBank/DDBJ databases">
        <title>Deep-cultivation of Planctomycetes and their phenomic and genomic characterization uncovers novel biology.</title>
        <authorList>
            <person name="Wiegand S."/>
            <person name="Jogler M."/>
            <person name="Boedeker C."/>
            <person name="Pinto D."/>
            <person name="Vollmers J."/>
            <person name="Rivas-Marin E."/>
            <person name="Kohn T."/>
            <person name="Peeters S.H."/>
            <person name="Heuer A."/>
            <person name="Rast P."/>
            <person name="Oberbeckmann S."/>
            <person name="Bunk B."/>
            <person name="Jeske O."/>
            <person name="Meyerdierks A."/>
            <person name="Storesund J.E."/>
            <person name="Kallscheuer N."/>
            <person name="Luecker S."/>
            <person name="Lage O.M."/>
            <person name="Pohl T."/>
            <person name="Merkel B.J."/>
            <person name="Hornburger P."/>
            <person name="Mueller R.-W."/>
            <person name="Bruemmer F."/>
            <person name="Labrenz M."/>
            <person name="Spormann A.M."/>
            <person name="Op den Camp H."/>
            <person name="Overmann J."/>
            <person name="Amann R."/>
            <person name="Jetten M.S.M."/>
            <person name="Mascher T."/>
            <person name="Medema M.H."/>
            <person name="Devos D.P."/>
            <person name="Kaster A.-K."/>
            <person name="Ovreas L."/>
            <person name="Rohde M."/>
            <person name="Galperin M.Y."/>
            <person name="Jogler C."/>
        </authorList>
    </citation>
    <scope>NUCLEOTIDE SEQUENCE [LARGE SCALE GENOMIC DNA]</scope>
    <source>
        <strain evidence="1 2">ETA_A8</strain>
    </source>
</reference>
<evidence type="ECO:0000313" key="1">
    <source>
        <dbReference type="EMBL" id="QDU31678.1"/>
    </source>
</evidence>
<sequence>MLEEAKVRKFVSKLAEDTASGSLNWEAASSFQLQTGWGRNNAIGPIYITHIANNQIIAYRMTYKHWHDEENYDDAEDVSVEFVNSSGTKTWSVADVPQRHKLLDAIEFRVSGAESTIDSYLGDDDETE</sequence>
<proteinExistence type="predicted"/>
<accession>A0A517YN86</accession>